<keyword evidence="2" id="KW-1133">Transmembrane helix</keyword>
<organism evidence="4 5">
    <name type="scientific">Diplocarpon coronariae</name>
    <dbReference type="NCBI Taxonomy" id="2795749"/>
    <lineage>
        <taxon>Eukaryota</taxon>
        <taxon>Fungi</taxon>
        <taxon>Dikarya</taxon>
        <taxon>Ascomycota</taxon>
        <taxon>Pezizomycotina</taxon>
        <taxon>Leotiomycetes</taxon>
        <taxon>Helotiales</taxon>
        <taxon>Drepanopezizaceae</taxon>
        <taxon>Diplocarpon</taxon>
    </lineage>
</organism>
<evidence type="ECO:0000256" key="2">
    <source>
        <dbReference type="SAM" id="Phobius"/>
    </source>
</evidence>
<dbReference type="OrthoDB" id="5985073at2759"/>
<feature type="transmembrane region" description="Helical" evidence="2">
    <location>
        <begin position="259"/>
        <end position="279"/>
    </location>
</feature>
<evidence type="ECO:0000313" key="4">
    <source>
        <dbReference type="EMBL" id="OWP01872.1"/>
    </source>
</evidence>
<evidence type="ECO:0000259" key="3">
    <source>
        <dbReference type="Pfam" id="PF02298"/>
    </source>
</evidence>
<sequence>MASTTAKPSSTVSANMATITPSYSFHEPDTTAFSDRPAFGGTCYSDLTMGTPVKVTAYGSSSITATSWWTATVTNAQAYAYPIEGYASGVAELKSILTNGDSTATESGSSSSAAAATYTASPLATIHLHVLAGTNPAFVPNSVSAEVGDIVLFQFTSGNHSVTESTFDHPCVRLPDGYDSGYMPNPNNAVVPTPEYSINISQNSSRWFYSKQSGECGSGMVFALNPSNEQTAKLFQLNAISQNGTSTESSAGMSTGVKVGVSIAAVAGAALILGLFFLFRRHRRNSTENATGSEYQAVGKTGRSGSSDTEAASTQLSEAGPGVPQKTQREELHGWSAPTELGAHRPPAEMAQPPVEIYTSMEERKTGPQTSTREYSTRS</sequence>
<keyword evidence="2" id="KW-0472">Membrane</keyword>
<dbReference type="InterPro" id="IPR008972">
    <property type="entry name" value="Cupredoxin"/>
</dbReference>
<dbReference type="SUPFAM" id="SSF49503">
    <property type="entry name" value="Cupredoxins"/>
    <property type="match status" value="1"/>
</dbReference>
<dbReference type="InParanoid" id="A0A218Z2A7"/>
<evidence type="ECO:0000256" key="1">
    <source>
        <dbReference type="SAM" id="MobiDB-lite"/>
    </source>
</evidence>
<feature type="compositionally biased region" description="Polar residues" evidence="1">
    <location>
        <begin position="367"/>
        <end position="379"/>
    </location>
</feature>
<accession>A0A218Z2A7</accession>
<dbReference type="PANTHER" id="PTHR34883">
    <property type="entry name" value="SERINE-RICH PROTEIN, PUTATIVE-RELATED-RELATED"/>
    <property type="match status" value="1"/>
</dbReference>
<keyword evidence="5" id="KW-1185">Reference proteome</keyword>
<keyword evidence="2" id="KW-0812">Transmembrane</keyword>
<feature type="domain" description="Phytocyanin" evidence="3">
    <location>
        <begin position="143"/>
        <end position="220"/>
    </location>
</feature>
<dbReference type="AlphaFoldDB" id="A0A218Z2A7"/>
<dbReference type="EMBL" id="MZNU01000257">
    <property type="protein sequence ID" value="OWP01872.1"/>
    <property type="molecule type" value="Genomic_DNA"/>
</dbReference>
<dbReference type="Gene3D" id="2.60.40.420">
    <property type="entry name" value="Cupredoxins - blue copper proteins"/>
    <property type="match status" value="1"/>
</dbReference>
<dbReference type="PANTHER" id="PTHR34883:SF4">
    <property type="entry name" value="CUPREDOXIN"/>
    <property type="match status" value="1"/>
</dbReference>
<evidence type="ECO:0000313" key="5">
    <source>
        <dbReference type="Proteomes" id="UP000242519"/>
    </source>
</evidence>
<dbReference type="CDD" id="cd00920">
    <property type="entry name" value="Cupredoxin"/>
    <property type="match status" value="1"/>
</dbReference>
<proteinExistence type="predicted"/>
<dbReference type="Pfam" id="PF02298">
    <property type="entry name" value="Cu_bind_like"/>
    <property type="match status" value="1"/>
</dbReference>
<dbReference type="Proteomes" id="UP000242519">
    <property type="component" value="Unassembled WGS sequence"/>
</dbReference>
<dbReference type="STRING" id="503106.A0A218Z2A7"/>
<feature type="compositionally biased region" description="Polar residues" evidence="1">
    <location>
        <begin position="303"/>
        <end position="317"/>
    </location>
</feature>
<dbReference type="InterPro" id="IPR003245">
    <property type="entry name" value="Phytocyanin_dom"/>
</dbReference>
<comment type="caution">
    <text evidence="4">The sequence shown here is derived from an EMBL/GenBank/DDBJ whole genome shotgun (WGS) entry which is preliminary data.</text>
</comment>
<gene>
    <name evidence="4" type="ORF">B2J93_4722</name>
</gene>
<dbReference type="InterPro" id="IPR052953">
    <property type="entry name" value="Ser-rich/MCO-related"/>
</dbReference>
<reference evidence="4 5" key="1">
    <citation type="submission" date="2017-04" db="EMBL/GenBank/DDBJ databases">
        <title>Draft genome sequence of Marssonina coronaria NL1: causal agent of apple blotch.</title>
        <authorList>
            <person name="Cheng Q."/>
        </authorList>
    </citation>
    <scope>NUCLEOTIDE SEQUENCE [LARGE SCALE GENOMIC DNA]</scope>
    <source>
        <strain evidence="4 5">NL1</strain>
    </source>
</reference>
<name>A0A218Z2A7_9HELO</name>
<protein>
    <recommendedName>
        <fullName evidence="3">Phytocyanin domain-containing protein</fullName>
    </recommendedName>
</protein>
<feature type="region of interest" description="Disordered" evidence="1">
    <location>
        <begin position="287"/>
        <end position="379"/>
    </location>
</feature>
<dbReference type="GO" id="GO:0009055">
    <property type="term" value="F:electron transfer activity"/>
    <property type="evidence" value="ECO:0007669"/>
    <property type="project" value="InterPro"/>
</dbReference>